<evidence type="ECO:0000313" key="6">
    <source>
        <dbReference type="EMBL" id="RCJ05236.1"/>
    </source>
</evidence>
<keyword evidence="2 6" id="KW-0238">DNA-binding</keyword>
<dbReference type="Gene3D" id="3.40.50.2300">
    <property type="match status" value="2"/>
</dbReference>
<evidence type="ECO:0000313" key="7">
    <source>
        <dbReference type="Proteomes" id="UP000253501"/>
    </source>
</evidence>
<evidence type="ECO:0000256" key="4">
    <source>
        <dbReference type="SAM" id="MobiDB-lite"/>
    </source>
</evidence>
<protein>
    <submittedName>
        <fullName evidence="6">LacI family DNA-binding transcriptional regulator</fullName>
    </submittedName>
</protein>
<dbReference type="PANTHER" id="PTHR30146:SF138">
    <property type="entry name" value="TRANSCRIPTIONAL REGULATORY PROTEIN"/>
    <property type="match status" value="1"/>
</dbReference>
<gene>
    <name evidence="6" type="ORF">DDK22_27710</name>
</gene>
<dbReference type="GO" id="GO:0000976">
    <property type="term" value="F:transcription cis-regulatory region binding"/>
    <property type="evidence" value="ECO:0007669"/>
    <property type="project" value="TreeGrafter"/>
</dbReference>
<dbReference type="SUPFAM" id="SSF53822">
    <property type="entry name" value="Periplasmic binding protein-like I"/>
    <property type="match status" value="1"/>
</dbReference>
<dbReference type="AlphaFoldDB" id="A0A367PDZ4"/>
<feature type="region of interest" description="Disordered" evidence="4">
    <location>
        <begin position="1"/>
        <end position="26"/>
    </location>
</feature>
<dbReference type="SUPFAM" id="SSF47413">
    <property type="entry name" value="lambda repressor-like DNA-binding domains"/>
    <property type="match status" value="1"/>
</dbReference>
<evidence type="ECO:0000259" key="5">
    <source>
        <dbReference type="PROSITE" id="PS50932"/>
    </source>
</evidence>
<dbReference type="EMBL" id="QDHA01000079">
    <property type="protein sequence ID" value="RCJ05236.1"/>
    <property type="molecule type" value="Genomic_DNA"/>
</dbReference>
<dbReference type="CDD" id="cd01392">
    <property type="entry name" value="HTH_LacI"/>
    <property type="match status" value="1"/>
</dbReference>
<dbReference type="PANTHER" id="PTHR30146">
    <property type="entry name" value="LACI-RELATED TRANSCRIPTIONAL REPRESSOR"/>
    <property type="match status" value="1"/>
</dbReference>
<dbReference type="GO" id="GO:0003700">
    <property type="term" value="F:DNA-binding transcription factor activity"/>
    <property type="evidence" value="ECO:0007669"/>
    <property type="project" value="TreeGrafter"/>
</dbReference>
<evidence type="ECO:0000256" key="3">
    <source>
        <dbReference type="ARBA" id="ARBA00023163"/>
    </source>
</evidence>
<dbReference type="Gene3D" id="1.10.260.40">
    <property type="entry name" value="lambda repressor-like DNA-binding domains"/>
    <property type="match status" value="1"/>
</dbReference>
<comment type="caution">
    <text evidence="6">The sequence shown here is derived from an EMBL/GenBank/DDBJ whole genome shotgun (WGS) entry which is preliminary data.</text>
</comment>
<dbReference type="Proteomes" id="UP000253501">
    <property type="component" value="Unassembled WGS sequence"/>
</dbReference>
<name>A0A367PDZ4_CUPNE</name>
<keyword evidence="1" id="KW-0805">Transcription regulation</keyword>
<dbReference type="RefSeq" id="WP_114134694.1">
    <property type="nucleotide sequence ID" value="NZ_CP068434.1"/>
</dbReference>
<reference evidence="6 7" key="1">
    <citation type="submission" date="2018-04" db="EMBL/GenBank/DDBJ databases">
        <title>Cupriavidus necator CR12 genome sequencing and assembly.</title>
        <authorList>
            <person name="Ben Fekih I."/>
            <person name="Mazhar H.S."/>
            <person name="Bello S.K."/>
            <person name="Rensing C."/>
        </authorList>
    </citation>
    <scope>NUCLEOTIDE SEQUENCE [LARGE SCALE GENOMIC DNA]</scope>
    <source>
        <strain evidence="6 7">CR12</strain>
    </source>
</reference>
<dbReference type="InterPro" id="IPR000843">
    <property type="entry name" value="HTH_LacI"/>
</dbReference>
<dbReference type="SMART" id="SM00354">
    <property type="entry name" value="HTH_LACI"/>
    <property type="match status" value="1"/>
</dbReference>
<accession>A0A367PDZ4</accession>
<dbReference type="Pfam" id="PF13377">
    <property type="entry name" value="Peripla_BP_3"/>
    <property type="match status" value="1"/>
</dbReference>
<dbReference type="InterPro" id="IPR046335">
    <property type="entry name" value="LacI/GalR-like_sensor"/>
</dbReference>
<feature type="domain" description="HTH lacI-type" evidence="5">
    <location>
        <begin position="27"/>
        <end position="81"/>
    </location>
</feature>
<evidence type="ECO:0000256" key="1">
    <source>
        <dbReference type="ARBA" id="ARBA00023015"/>
    </source>
</evidence>
<sequence>MKTFSSGDASVNRKDPAGGRPDTTGGATLIDVAQAARVSLATASRVFSSPHLVRDSTAQRVREAARRLSFRPNLLGSKLRAQQTRMIGVMLPTLENAVFAECWHGIEEAALAGGYSLMLVTSGYDPARERERVEYLLRHRVDGMVLTVADASRSTVLDQLDGEGVPYVLAYNQAGPRSRRHSVSVDNRRSACAGVEALIAAGHRRIAVVSGAFVASDRARQRFAGYQDAMRAHGLMPAAPVCLPSHTASNAEQIRALVRANDAPTAFFCTNDLLAIGVISDLRRLGLSVPRDISVLGYDGIALGSVVEPPLATVVQPNSEIGASAVGRLLAWLHDGGRASAALPRVTLLPHALRVNGTVAAPTSP</sequence>
<evidence type="ECO:0000256" key="2">
    <source>
        <dbReference type="ARBA" id="ARBA00023125"/>
    </source>
</evidence>
<proteinExistence type="predicted"/>
<dbReference type="PROSITE" id="PS50932">
    <property type="entry name" value="HTH_LACI_2"/>
    <property type="match status" value="1"/>
</dbReference>
<dbReference type="Pfam" id="PF00356">
    <property type="entry name" value="LacI"/>
    <property type="match status" value="1"/>
</dbReference>
<organism evidence="6 7">
    <name type="scientific">Cupriavidus necator</name>
    <name type="common">Alcaligenes eutrophus</name>
    <name type="synonym">Ralstonia eutropha</name>
    <dbReference type="NCBI Taxonomy" id="106590"/>
    <lineage>
        <taxon>Bacteria</taxon>
        <taxon>Pseudomonadati</taxon>
        <taxon>Pseudomonadota</taxon>
        <taxon>Betaproteobacteria</taxon>
        <taxon>Burkholderiales</taxon>
        <taxon>Burkholderiaceae</taxon>
        <taxon>Cupriavidus</taxon>
    </lineage>
</organism>
<keyword evidence="3" id="KW-0804">Transcription</keyword>
<dbReference type="InterPro" id="IPR028082">
    <property type="entry name" value="Peripla_BP_I"/>
</dbReference>
<dbReference type="InterPro" id="IPR010982">
    <property type="entry name" value="Lambda_DNA-bd_dom_sf"/>
</dbReference>